<evidence type="ECO:0000313" key="2">
    <source>
        <dbReference type="EMBL" id="JAT84444.1"/>
    </source>
</evidence>
<gene>
    <name evidence="2" type="ORF">g.19755</name>
</gene>
<name>A0A1E1WBT1_PECGO</name>
<dbReference type="EMBL" id="GDQN01006610">
    <property type="protein sequence ID" value="JAT84444.1"/>
    <property type="molecule type" value="Transcribed_RNA"/>
</dbReference>
<feature type="region of interest" description="Disordered" evidence="1">
    <location>
        <begin position="130"/>
        <end position="149"/>
    </location>
</feature>
<accession>A0A1E1WBT1</accession>
<feature type="region of interest" description="Disordered" evidence="1">
    <location>
        <begin position="89"/>
        <end position="108"/>
    </location>
</feature>
<reference evidence="2" key="1">
    <citation type="submission" date="2015-09" db="EMBL/GenBank/DDBJ databases">
        <title>De novo assembly of Pectinophora gossypiella (Pink Bollworm) gut transcriptome.</title>
        <authorList>
            <person name="Tassone E.E."/>
        </authorList>
    </citation>
    <scope>NUCLEOTIDE SEQUENCE</scope>
</reference>
<protein>
    <submittedName>
        <fullName evidence="2">Uncharacterized protein</fullName>
    </submittedName>
</protein>
<sequence length="149" mass="16678">KLSDLLEGKLLNTTYQTHIHSEELVNMPLIGSQESLLVPPPSCTTEENETNAGKPMEVDPVVEPKQIELQLKSLQLNKSYVSFNTIDDLRKSNSPQETTEKPAQYSNSFPFRLQSAPLLQLYDYTVNTDSPDRPFSVPKCPNCPRGGVE</sequence>
<evidence type="ECO:0000256" key="1">
    <source>
        <dbReference type="SAM" id="MobiDB-lite"/>
    </source>
</evidence>
<feature type="non-terminal residue" evidence="2">
    <location>
        <position position="1"/>
    </location>
</feature>
<feature type="non-terminal residue" evidence="2">
    <location>
        <position position="149"/>
    </location>
</feature>
<dbReference type="AlphaFoldDB" id="A0A1E1WBT1"/>
<proteinExistence type="predicted"/>
<organism evidence="2">
    <name type="scientific">Pectinophora gossypiella</name>
    <name type="common">Cotton pink bollworm</name>
    <name type="synonym">Depressaria gossypiella</name>
    <dbReference type="NCBI Taxonomy" id="13191"/>
    <lineage>
        <taxon>Eukaryota</taxon>
        <taxon>Metazoa</taxon>
        <taxon>Ecdysozoa</taxon>
        <taxon>Arthropoda</taxon>
        <taxon>Hexapoda</taxon>
        <taxon>Insecta</taxon>
        <taxon>Pterygota</taxon>
        <taxon>Neoptera</taxon>
        <taxon>Endopterygota</taxon>
        <taxon>Lepidoptera</taxon>
        <taxon>Glossata</taxon>
        <taxon>Ditrysia</taxon>
        <taxon>Gelechioidea</taxon>
        <taxon>Gelechiidae</taxon>
        <taxon>Apatetrinae</taxon>
        <taxon>Pectinophora</taxon>
    </lineage>
</organism>